<protein>
    <submittedName>
        <fullName evidence="3">Bud site selection-related protein</fullName>
    </submittedName>
</protein>
<dbReference type="InterPro" id="IPR018609">
    <property type="entry name" value="Bud13"/>
</dbReference>
<dbReference type="GeneID" id="24109603"/>
<comment type="similarity">
    <text evidence="1">Belongs to the CWC26 family.</text>
</comment>
<dbReference type="EMBL" id="DF238805">
    <property type="protein sequence ID" value="GAC96737.1"/>
    <property type="molecule type" value="Genomic_DNA"/>
</dbReference>
<dbReference type="Proteomes" id="UP000014071">
    <property type="component" value="Unassembled WGS sequence"/>
</dbReference>
<dbReference type="RefSeq" id="XP_012190324.1">
    <property type="nucleotide sequence ID" value="XM_012334934.1"/>
</dbReference>
<dbReference type="GO" id="GO:0070274">
    <property type="term" value="C:RES complex"/>
    <property type="evidence" value="ECO:0007669"/>
    <property type="project" value="TreeGrafter"/>
</dbReference>
<accession>R9P661</accession>
<dbReference type="AlphaFoldDB" id="R9P661"/>
<proteinExistence type="inferred from homology"/>
<dbReference type="Pfam" id="PF09736">
    <property type="entry name" value="Bud13"/>
    <property type="match status" value="1"/>
</dbReference>
<feature type="compositionally biased region" description="Basic and acidic residues" evidence="2">
    <location>
        <begin position="56"/>
        <end position="67"/>
    </location>
</feature>
<name>R9P661_PSEHS</name>
<dbReference type="HOGENOM" id="CLU_024195_0_1_1"/>
<sequence>MPDPNLQSYIAAHYLSGPKADAILARNSSDTKVKRKKKRAKTDEPVGASSSSGLVFKDDSDTWKKLAEDEEDDAGLTPQVVGERDAESSSKAFRKIGSSKSRTEEQEVSSDVAQGSASVSAADEPTEFKAGLRTKEEMKAARLARESRKKRAAESSSVEPSTSSAPQPDEDEEARLAQQTVYRDSSGRVIDINAQQAEQERLERLRLEKEAERSTWSHGLVQKQQRQRAAAQLSAVQQQGIARRATDDEYNAHFKEQQRADDPALAFLTKKRTSGPVKPKYKGAWPSNRFNIPPGYRWDGVDRGNGYEKAFFERKAQLESREQQARAWSQSDM</sequence>
<feature type="compositionally biased region" description="Low complexity" evidence="2">
    <location>
        <begin position="154"/>
        <end position="166"/>
    </location>
</feature>
<feature type="region of interest" description="Disordered" evidence="2">
    <location>
        <begin position="26"/>
        <end position="189"/>
    </location>
</feature>
<evidence type="ECO:0000313" key="4">
    <source>
        <dbReference type="Proteomes" id="UP000014071"/>
    </source>
</evidence>
<organism evidence="3 4">
    <name type="scientific">Pseudozyma hubeiensis (strain SY62)</name>
    <name type="common">Yeast</name>
    <dbReference type="NCBI Taxonomy" id="1305764"/>
    <lineage>
        <taxon>Eukaryota</taxon>
        <taxon>Fungi</taxon>
        <taxon>Dikarya</taxon>
        <taxon>Basidiomycota</taxon>
        <taxon>Ustilaginomycotina</taxon>
        <taxon>Ustilaginomycetes</taxon>
        <taxon>Ustilaginales</taxon>
        <taxon>Ustilaginaceae</taxon>
        <taxon>Pseudozyma</taxon>
    </lineage>
</organism>
<dbReference type="PANTHER" id="PTHR31809:SF0">
    <property type="entry name" value="BUD13 HOMOLOG"/>
    <property type="match status" value="1"/>
</dbReference>
<dbReference type="GO" id="GO:0005684">
    <property type="term" value="C:U2-type spliceosomal complex"/>
    <property type="evidence" value="ECO:0007669"/>
    <property type="project" value="TreeGrafter"/>
</dbReference>
<dbReference type="PANTHER" id="PTHR31809">
    <property type="entry name" value="BUD13 HOMOLOG"/>
    <property type="match status" value="1"/>
</dbReference>
<keyword evidence="4" id="KW-1185">Reference proteome</keyword>
<gene>
    <name evidence="3" type="ORF">PHSY_004321</name>
</gene>
<dbReference type="STRING" id="1305764.R9P661"/>
<dbReference type="OrthoDB" id="6022at2759"/>
<feature type="compositionally biased region" description="Basic and acidic residues" evidence="2">
    <location>
        <begin position="133"/>
        <end position="146"/>
    </location>
</feature>
<feature type="compositionally biased region" description="Polar residues" evidence="2">
    <location>
        <begin position="109"/>
        <end position="119"/>
    </location>
</feature>
<reference evidence="4" key="1">
    <citation type="journal article" date="2013" name="Genome Announc.">
        <title>Draft genome sequence of the basidiomycetous yeast-like fungus Pseudozyma hubeiensis SY62, which produces an abundant amount of the biosurfactant mannosylerythritol lipids.</title>
        <authorList>
            <person name="Konishi M."/>
            <person name="Hatada Y."/>
            <person name="Horiuchi J."/>
        </authorList>
    </citation>
    <scope>NUCLEOTIDE SEQUENCE [LARGE SCALE GENOMIC DNA]</scope>
    <source>
        <strain evidence="4">SY62</strain>
    </source>
</reference>
<evidence type="ECO:0000256" key="1">
    <source>
        <dbReference type="ARBA" id="ARBA00011069"/>
    </source>
</evidence>
<dbReference type="GO" id="GO:0000398">
    <property type="term" value="P:mRNA splicing, via spliceosome"/>
    <property type="evidence" value="ECO:0007669"/>
    <property type="project" value="TreeGrafter"/>
</dbReference>
<dbReference type="eggNOG" id="KOG2654">
    <property type="taxonomic scope" value="Eukaryota"/>
</dbReference>
<evidence type="ECO:0000313" key="3">
    <source>
        <dbReference type="EMBL" id="GAC96737.1"/>
    </source>
</evidence>
<dbReference type="InterPro" id="IPR051112">
    <property type="entry name" value="CWC26_splicing_factor"/>
</dbReference>
<dbReference type="GO" id="GO:0003723">
    <property type="term" value="F:RNA binding"/>
    <property type="evidence" value="ECO:0007669"/>
    <property type="project" value="TreeGrafter"/>
</dbReference>
<evidence type="ECO:0000256" key="2">
    <source>
        <dbReference type="SAM" id="MobiDB-lite"/>
    </source>
</evidence>